<dbReference type="GO" id="GO:0008453">
    <property type="term" value="F:alanine-glyoxylate transaminase activity"/>
    <property type="evidence" value="ECO:0007669"/>
    <property type="project" value="TreeGrafter"/>
</dbReference>
<dbReference type="Pfam" id="PF00266">
    <property type="entry name" value="Aminotran_5"/>
    <property type="match status" value="1"/>
</dbReference>
<proteinExistence type="inferred from homology"/>
<organism evidence="7">
    <name type="scientific">marine sediment metagenome</name>
    <dbReference type="NCBI Taxonomy" id="412755"/>
    <lineage>
        <taxon>unclassified sequences</taxon>
        <taxon>metagenomes</taxon>
        <taxon>ecological metagenomes</taxon>
    </lineage>
</organism>
<evidence type="ECO:0000256" key="2">
    <source>
        <dbReference type="ARBA" id="ARBA00009236"/>
    </source>
</evidence>
<comment type="similarity">
    <text evidence="2">Belongs to the class-V pyridoxal-phosphate-dependent aminotransferase family.</text>
</comment>
<dbReference type="PANTHER" id="PTHR21152:SF40">
    <property type="entry name" value="ALANINE--GLYOXYLATE AMINOTRANSFERASE"/>
    <property type="match status" value="1"/>
</dbReference>
<dbReference type="GO" id="GO:0004760">
    <property type="term" value="F:L-serine-pyruvate transaminase activity"/>
    <property type="evidence" value="ECO:0007669"/>
    <property type="project" value="TreeGrafter"/>
</dbReference>
<dbReference type="PROSITE" id="PS00595">
    <property type="entry name" value="AA_TRANSFER_CLASS_5"/>
    <property type="match status" value="1"/>
</dbReference>
<evidence type="ECO:0000256" key="5">
    <source>
        <dbReference type="ARBA" id="ARBA00022898"/>
    </source>
</evidence>
<dbReference type="GO" id="GO:0019265">
    <property type="term" value="P:glycine biosynthetic process, by transamination of glyoxylate"/>
    <property type="evidence" value="ECO:0007669"/>
    <property type="project" value="TreeGrafter"/>
</dbReference>
<sequence length="265" mass="28914">MHLRIPGPTPCPPQALQAMGRQMINHRGGEFVRILNSTTEKLKQVFQTKGDVFLLTASGTGGMEAAIVNTLSPGDKVLSISNGAFGERFADIAEGFGAEVIRLNFEWGKPVDLDVIAKALRADGDIKAVLATHNETSTGMTNRLGDISAVVKKFDKLLLVDAISSLGCINLPVDAWHCDIVVTGSQKGWMVPPGLAMVSISEKAWQAHAQAKMPRYYWDFSKAKDFLQKGQTPWTPAISIFYALDTTLDLMLSEGLDNIFTRHAR</sequence>
<feature type="non-terminal residue" evidence="7">
    <location>
        <position position="265"/>
    </location>
</feature>
<dbReference type="InterPro" id="IPR015421">
    <property type="entry name" value="PyrdxlP-dep_Trfase_major"/>
</dbReference>
<dbReference type="Gene3D" id="3.40.640.10">
    <property type="entry name" value="Type I PLP-dependent aspartate aminotransferase-like (Major domain)"/>
    <property type="match status" value="1"/>
</dbReference>
<dbReference type="InterPro" id="IPR000192">
    <property type="entry name" value="Aminotrans_V_dom"/>
</dbReference>
<dbReference type="InterPro" id="IPR020578">
    <property type="entry name" value="Aminotrans_V_PyrdxlP_BS"/>
</dbReference>
<evidence type="ECO:0000256" key="3">
    <source>
        <dbReference type="ARBA" id="ARBA00022576"/>
    </source>
</evidence>
<accession>X1MTS0</accession>
<dbReference type="AlphaFoldDB" id="X1MTS0"/>
<evidence type="ECO:0000256" key="4">
    <source>
        <dbReference type="ARBA" id="ARBA00022679"/>
    </source>
</evidence>
<comment type="cofactor">
    <cofactor evidence="1">
        <name>pyridoxal 5'-phosphate</name>
        <dbReference type="ChEBI" id="CHEBI:597326"/>
    </cofactor>
</comment>
<dbReference type="EMBL" id="BARV01018597">
    <property type="protein sequence ID" value="GAI21411.1"/>
    <property type="molecule type" value="Genomic_DNA"/>
</dbReference>
<dbReference type="PANTHER" id="PTHR21152">
    <property type="entry name" value="AMINOTRANSFERASE CLASS V"/>
    <property type="match status" value="1"/>
</dbReference>
<keyword evidence="3" id="KW-0032">Aminotransferase</keyword>
<reference evidence="7" key="1">
    <citation type="journal article" date="2014" name="Front. Microbiol.">
        <title>High frequency of phylogenetically diverse reductive dehalogenase-homologous genes in deep subseafloor sedimentary metagenomes.</title>
        <authorList>
            <person name="Kawai M."/>
            <person name="Futagami T."/>
            <person name="Toyoda A."/>
            <person name="Takaki Y."/>
            <person name="Nishi S."/>
            <person name="Hori S."/>
            <person name="Arai W."/>
            <person name="Tsubouchi T."/>
            <person name="Morono Y."/>
            <person name="Uchiyama I."/>
            <person name="Ito T."/>
            <person name="Fujiyama A."/>
            <person name="Inagaki F."/>
            <person name="Takami H."/>
        </authorList>
    </citation>
    <scope>NUCLEOTIDE SEQUENCE</scope>
    <source>
        <strain evidence="7">Expedition CK06-06</strain>
    </source>
</reference>
<dbReference type="FunFam" id="3.40.640.10:FF:000027">
    <property type="entry name" value="Serine--pyruvate aminotransferase, mitochondrial"/>
    <property type="match status" value="1"/>
</dbReference>
<dbReference type="SUPFAM" id="SSF53383">
    <property type="entry name" value="PLP-dependent transferases"/>
    <property type="match status" value="1"/>
</dbReference>
<keyword evidence="4" id="KW-0808">Transferase</keyword>
<name>X1MTS0_9ZZZZ</name>
<evidence type="ECO:0000256" key="1">
    <source>
        <dbReference type="ARBA" id="ARBA00001933"/>
    </source>
</evidence>
<dbReference type="GO" id="GO:0005777">
    <property type="term" value="C:peroxisome"/>
    <property type="evidence" value="ECO:0007669"/>
    <property type="project" value="TreeGrafter"/>
</dbReference>
<gene>
    <name evidence="7" type="ORF">S06H3_31404</name>
</gene>
<comment type="caution">
    <text evidence="7">The sequence shown here is derived from an EMBL/GenBank/DDBJ whole genome shotgun (WGS) entry which is preliminary data.</text>
</comment>
<keyword evidence="5" id="KW-0663">Pyridoxal phosphate</keyword>
<evidence type="ECO:0000259" key="6">
    <source>
        <dbReference type="Pfam" id="PF00266"/>
    </source>
</evidence>
<feature type="domain" description="Aminotransferase class V" evidence="6">
    <location>
        <begin position="18"/>
        <end position="259"/>
    </location>
</feature>
<dbReference type="InterPro" id="IPR015424">
    <property type="entry name" value="PyrdxlP-dep_Trfase"/>
</dbReference>
<protein>
    <recommendedName>
        <fullName evidence="6">Aminotransferase class V domain-containing protein</fullName>
    </recommendedName>
</protein>
<evidence type="ECO:0000313" key="7">
    <source>
        <dbReference type="EMBL" id="GAI21411.1"/>
    </source>
</evidence>